<dbReference type="Proteomes" id="UP001152320">
    <property type="component" value="Chromosome 6"/>
</dbReference>
<comment type="caution">
    <text evidence="1">The sequence shown here is derived from an EMBL/GenBank/DDBJ whole genome shotgun (WGS) entry which is preliminary data.</text>
</comment>
<protein>
    <submittedName>
        <fullName evidence="1">Uncharacterized protein</fullName>
    </submittedName>
</protein>
<reference evidence="1" key="1">
    <citation type="submission" date="2021-10" db="EMBL/GenBank/DDBJ databases">
        <title>Tropical sea cucumber genome reveals ecological adaptation and Cuvierian tubules defense mechanism.</title>
        <authorList>
            <person name="Chen T."/>
        </authorList>
    </citation>
    <scope>NUCLEOTIDE SEQUENCE</scope>
    <source>
        <strain evidence="1">Nanhai2018</strain>
        <tissue evidence="1">Muscle</tissue>
    </source>
</reference>
<evidence type="ECO:0000313" key="2">
    <source>
        <dbReference type="Proteomes" id="UP001152320"/>
    </source>
</evidence>
<accession>A0A9Q1C963</accession>
<evidence type="ECO:0000313" key="1">
    <source>
        <dbReference type="EMBL" id="KAJ8040657.1"/>
    </source>
</evidence>
<organism evidence="1 2">
    <name type="scientific">Holothuria leucospilota</name>
    <name type="common">Black long sea cucumber</name>
    <name type="synonym">Mertensiothuria leucospilota</name>
    <dbReference type="NCBI Taxonomy" id="206669"/>
    <lineage>
        <taxon>Eukaryota</taxon>
        <taxon>Metazoa</taxon>
        <taxon>Echinodermata</taxon>
        <taxon>Eleutherozoa</taxon>
        <taxon>Echinozoa</taxon>
        <taxon>Holothuroidea</taxon>
        <taxon>Aspidochirotacea</taxon>
        <taxon>Aspidochirotida</taxon>
        <taxon>Holothuriidae</taxon>
        <taxon>Holothuria</taxon>
    </lineage>
</organism>
<proteinExistence type="predicted"/>
<keyword evidence="2" id="KW-1185">Reference proteome</keyword>
<dbReference type="EMBL" id="JAIZAY010000006">
    <property type="protein sequence ID" value="KAJ8040657.1"/>
    <property type="molecule type" value="Genomic_DNA"/>
</dbReference>
<dbReference type="AlphaFoldDB" id="A0A9Q1C963"/>
<gene>
    <name evidence="1" type="ORF">HOLleu_15015</name>
</gene>
<sequence length="79" mass="8872">MRFQRSTSITQHLSDFYTKGTASKTETCCLQLLCLREYEEAFPRLVSSPLFGHLAKIIPLRPGQLKAPTLASHMGSTLF</sequence>
<name>A0A9Q1C963_HOLLE</name>